<protein>
    <submittedName>
        <fullName evidence="1">Uncharacterized protein</fullName>
    </submittedName>
</protein>
<evidence type="ECO:0000313" key="2">
    <source>
        <dbReference type="Proteomes" id="UP000545493"/>
    </source>
</evidence>
<name>A0A7X5UV42_9PSEU</name>
<dbReference type="RefSeq" id="WP_208416936.1">
    <property type="nucleotide sequence ID" value="NZ_JAAOYM010000002.1"/>
</dbReference>
<organism evidence="1 2">
    <name type="scientific">Saccharomonospora amisosensis</name>
    <dbReference type="NCBI Taxonomy" id="1128677"/>
    <lineage>
        <taxon>Bacteria</taxon>
        <taxon>Bacillati</taxon>
        <taxon>Actinomycetota</taxon>
        <taxon>Actinomycetes</taxon>
        <taxon>Pseudonocardiales</taxon>
        <taxon>Pseudonocardiaceae</taxon>
        <taxon>Saccharomonospora</taxon>
    </lineage>
</organism>
<dbReference type="EMBL" id="JAAOYM010000002">
    <property type="protein sequence ID" value="NIJ14700.1"/>
    <property type="molecule type" value="Genomic_DNA"/>
</dbReference>
<reference evidence="1 2" key="1">
    <citation type="submission" date="2020-03" db="EMBL/GenBank/DDBJ databases">
        <title>Sequencing the genomes of 1000 actinobacteria strains.</title>
        <authorList>
            <person name="Klenk H.-P."/>
        </authorList>
    </citation>
    <scope>NUCLEOTIDE SEQUENCE [LARGE SCALE GENOMIC DNA]</scope>
    <source>
        <strain evidence="1 2">DSM 45685</strain>
    </source>
</reference>
<gene>
    <name evidence="1" type="ORF">FHU38_005101</name>
</gene>
<evidence type="ECO:0000313" key="1">
    <source>
        <dbReference type="EMBL" id="NIJ14700.1"/>
    </source>
</evidence>
<accession>A0A7X5UV42</accession>
<dbReference type="AlphaFoldDB" id="A0A7X5UV42"/>
<proteinExistence type="predicted"/>
<comment type="caution">
    <text evidence="1">The sequence shown here is derived from an EMBL/GenBank/DDBJ whole genome shotgun (WGS) entry which is preliminary data.</text>
</comment>
<sequence length="50" mass="5405">MATPDEVIKTARPKRSTGILWDHLSEEKIAAIPELARSAPRGRDAGHPTG</sequence>
<keyword evidence="2" id="KW-1185">Reference proteome</keyword>
<dbReference type="Proteomes" id="UP000545493">
    <property type="component" value="Unassembled WGS sequence"/>
</dbReference>